<dbReference type="EMBL" id="VMFF01000014">
    <property type="protein sequence ID" value="TSC66124.1"/>
    <property type="molecule type" value="Genomic_DNA"/>
</dbReference>
<dbReference type="SUPFAM" id="SSF51182">
    <property type="entry name" value="RmlC-like cupins"/>
    <property type="match status" value="1"/>
</dbReference>
<evidence type="ECO:0000259" key="1">
    <source>
        <dbReference type="Pfam" id="PF05523"/>
    </source>
</evidence>
<dbReference type="InterPro" id="IPR008894">
    <property type="entry name" value="QdtA_cupin_dom"/>
</dbReference>
<evidence type="ECO:0000313" key="2">
    <source>
        <dbReference type="EMBL" id="TSC66124.1"/>
    </source>
</evidence>
<comment type="caution">
    <text evidence="2">The sequence shown here is derived from an EMBL/GenBank/DDBJ whole genome shotgun (WGS) entry which is preliminary data.</text>
</comment>
<accession>A0A554JCV2</accession>
<organism evidence="2 3">
    <name type="scientific">Candidatus Doudnabacteria bacterium Gr01-1014_77</name>
    <dbReference type="NCBI Taxonomy" id="2017133"/>
    <lineage>
        <taxon>Bacteria</taxon>
        <taxon>Candidatus Doudnaibacteriota</taxon>
    </lineage>
</organism>
<dbReference type="InterPro" id="IPR014710">
    <property type="entry name" value="RmlC-like_jellyroll"/>
</dbReference>
<name>A0A554JCV2_9BACT</name>
<protein>
    <submittedName>
        <fullName evidence="2">WxcM-like protein</fullName>
    </submittedName>
</protein>
<dbReference type="Pfam" id="PF05523">
    <property type="entry name" value="FdtA"/>
    <property type="match status" value="1"/>
</dbReference>
<dbReference type="AlphaFoldDB" id="A0A554JCV2"/>
<proteinExistence type="predicted"/>
<dbReference type="InterPro" id="IPR011051">
    <property type="entry name" value="RmlC_Cupin_sf"/>
</dbReference>
<dbReference type="CDD" id="cd20292">
    <property type="entry name" value="cupin_QdtA-like"/>
    <property type="match status" value="1"/>
</dbReference>
<reference evidence="2 3" key="1">
    <citation type="submission" date="2017-07" db="EMBL/GenBank/DDBJ databases">
        <title>Mechanisms for carbon and nitrogen cycling indicate functional differentiation within the Candidate Phyla Radiation.</title>
        <authorList>
            <person name="Danczak R.E."/>
            <person name="Johnston M.D."/>
            <person name="Kenah C."/>
            <person name="Slattery M."/>
            <person name="Wrighton K.C."/>
            <person name="Wilkins M.J."/>
        </authorList>
    </citation>
    <scope>NUCLEOTIDE SEQUENCE [LARGE SCALE GENOMIC DNA]</scope>
    <source>
        <strain evidence="2">Gr01-1014_77</strain>
    </source>
</reference>
<dbReference type="Gene3D" id="2.60.120.10">
    <property type="entry name" value="Jelly Rolls"/>
    <property type="match status" value="1"/>
</dbReference>
<feature type="domain" description="Sugar 3,4-ketoisomerase QdtA cupin" evidence="1">
    <location>
        <begin position="8"/>
        <end position="132"/>
    </location>
</feature>
<dbReference type="Proteomes" id="UP000319613">
    <property type="component" value="Unassembled WGS sequence"/>
</dbReference>
<sequence length="137" mass="15835">MQLQFKQFEVKKIQAPNFVMSPLELKEYVDFEVKRVYFISHPTGNTGQHCHLKEEELFIMVSGSCTAVIDKGNGLEEIPMKSPQSAMYIGNYVWHGFKDFSPDAVLLAISSTNYNPNREDYIEDYEKYKQKLKDLGV</sequence>
<gene>
    <name evidence="2" type="ORF">G01um101477_212</name>
</gene>
<evidence type="ECO:0000313" key="3">
    <source>
        <dbReference type="Proteomes" id="UP000319613"/>
    </source>
</evidence>